<gene>
    <name evidence="5" type="ORF">JWV37_11330</name>
</gene>
<evidence type="ECO:0000256" key="3">
    <source>
        <dbReference type="ARBA" id="ARBA00022840"/>
    </source>
</evidence>
<dbReference type="SUPFAM" id="SSF160246">
    <property type="entry name" value="EspE N-terminal domain-like"/>
    <property type="match status" value="1"/>
</dbReference>
<dbReference type="CDD" id="cd01129">
    <property type="entry name" value="PulE-GspE-like"/>
    <property type="match status" value="1"/>
</dbReference>
<sequence length="581" mass="65115">MNTTAKTLVHALVRNRIINETTAQKVELLLTEGQKNIGEILLDEGFTYTTLIENLCELYKNGAISMDDLGNEFSVNSEDFLKHFAKGLNFEYMDLDSVDIDYRMATRVPLSQLKKYKALPIREDEINVYIALRDPTDINAHEGVQRIYNRKLVKIVIADPAQVDKYLIKMELGESIKGLIADIRKELSSSAADNPQESSGILKLIEIILKTAILARASDIHIEPTENSCIVRSRIDGMLSETFMFDKDIYPPLASRMKLLSNMDIAEKRKPQDGRFSATVLGKEYDFRISALPIMHGESIVLRILDKSKVMIKLENLGMHPRNFERFAKAMKSPFGIILVTGPTGSGKTTTLYAALNAIKSVETKIITVEDPVEYQLNLTQQTQVNEKANLTFASALRSILRQDPDIIMIGEIRDQETLRIAIQAALTGHLVFSTLHTNDAISAVTRIVDMGIEPYLVSGALVAIEAQRLVRKLCPHCKSKINLPKTLYDQIEAHLPETYTFYKHVGCEKCAQTGYIGREMLSEILPISEQIASMIAQGESKEKLRQQAYNEGFIDMFKDGILRAANGVTTIDEVLRVAKS</sequence>
<comment type="caution">
    <text evidence="5">The sequence shown here is derived from an EMBL/GenBank/DDBJ whole genome shotgun (WGS) entry which is preliminary data.</text>
</comment>
<feature type="domain" description="Bacterial type II secretion system protein E" evidence="4">
    <location>
        <begin position="401"/>
        <end position="415"/>
    </location>
</feature>
<reference evidence="5" key="2">
    <citation type="submission" date="2021-02" db="EMBL/GenBank/DDBJ databases">
        <authorList>
            <person name="Merkel A.Y."/>
        </authorList>
    </citation>
    <scope>NUCLEOTIDE SEQUENCE</scope>
    <source>
        <strain evidence="5">T05b</strain>
    </source>
</reference>
<keyword evidence="6" id="KW-1185">Reference proteome</keyword>
<dbReference type="InterPro" id="IPR007831">
    <property type="entry name" value="T2SS_GspE_N"/>
</dbReference>
<dbReference type="RefSeq" id="WP_205459935.1">
    <property type="nucleotide sequence ID" value="NZ_JAFHKK010000034.1"/>
</dbReference>
<evidence type="ECO:0000256" key="2">
    <source>
        <dbReference type="ARBA" id="ARBA00022741"/>
    </source>
</evidence>
<dbReference type="InterPro" id="IPR027417">
    <property type="entry name" value="P-loop_NTPase"/>
</dbReference>
<organism evidence="5 6">
    <name type="scientific">Sulfurospirillum tamanense</name>
    <dbReference type="NCBI Taxonomy" id="2813362"/>
    <lineage>
        <taxon>Bacteria</taxon>
        <taxon>Pseudomonadati</taxon>
        <taxon>Campylobacterota</taxon>
        <taxon>Epsilonproteobacteria</taxon>
        <taxon>Campylobacterales</taxon>
        <taxon>Sulfurospirillaceae</taxon>
        <taxon>Sulfurospirillum</taxon>
    </lineage>
</organism>
<dbReference type="Pfam" id="PF05157">
    <property type="entry name" value="MshEN"/>
    <property type="match status" value="1"/>
</dbReference>
<accession>A0ABS2WUP3</accession>
<name>A0ABS2WUP3_9BACT</name>
<dbReference type="Pfam" id="PF00437">
    <property type="entry name" value="T2SSE"/>
    <property type="match status" value="1"/>
</dbReference>
<evidence type="ECO:0000313" key="5">
    <source>
        <dbReference type="EMBL" id="MBN2965374.1"/>
    </source>
</evidence>
<dbReference type="InterPro" id="IPR001482">
    <property type="entry name" value="T2SS/T4SS_dom"/>
</dbReference>
<dbReference type="EMBL" id="JAFHKK010000034">
    <property type="protein sequence ID" value="MBN2965374.1"/>
    <property type="molecule type" value="Genomic_DNA"/>
</dbReference>
<dbReference type="Proteomes" id="UP000703590">
    <property type="component" value="Unassembled WGS sequence"/>
</dbReference>
<evidence type="ECO:0000256" key="1">
    <source>
        <dbReference type="ARBA" id="ARBA00006611"/>
    </source>
</evidence>
<comment type="similarity">
    <text evidence="1">Belongs to the GSP E family.</text>
</comment>
<keyword evidence="3" id="KW-0067">ATP-binding</keyword>
<evidence type="ECO:0000259" key="4">
    <source>
        <dbReference type="PROSITE" id="PS00662"/>
    </source>
</evidence>
<protein>
    <submittedName>
        <fullName evidence="5">Type II/IV secretion system protein</fullName>
    </submittedName>
</protein>
<dbReference type="PROSITE" id="PS00662">
    <property type="entry name" value="T2SP_E"/>
    <property type="match status" value="1"/>
</dbReference>
<dbReference type="Gene3D" id="3.30.300.160">
    <property type="entry name" value="Type II secretion system, protein E, N-terminal domain"/>
    <property type="match status" value="1"/>
</dbReference>
<dbReference type="InterPro" id="IPR003593">
    <property type="entry name" value="AAA+_ATPase"/>
</dbReference>
<proteinExistence type="inferred from homology"/>
<dbReference type="PANTHER" id="PTHR30258:SF1">
    <property type="entry name" value="PROTEIN TRANSPORT PROTEIN HOFB HOMOLOG"/>
    <property type="match status" value="1"/>
</dbReference>
<dbReference type="PANTHER" id="PTHR30258">
    <property type="entry name" value="TYPE II SECRETION SYSTEM PROTEIN GSPE-RELATED"/>
    <property type="match status" value="1"/>
</dbReference>
<dbReference type="Gene3D" id="3.30.450.90">
    <property type="match status" value="1"/>
</dbReference>
<evidence type="ECO:0000313" key="6">
    <source>
        <dbReference type="Proteomes" id="UP000703590"/>
    </source>
</evidence>
<keyword evidence="2" id="KW-0547">Nucleotide-binding</keyword>
<dbReference type="Gene3D" id="3.40.50.300">
    <property type="entry name" value="P-loop containing nucleotide triphosphate hydrolases"/>
    <property type="match status" value="1"/>
</dbReference>
<reference evidence="5" key="1">
    <citation type="submission" date="2021-02" db="EMBL/GenBank/DDBJ databases">
        <title>Sulfurospirillum tamanensis sp. nov.</title>
        <authorList>
            <person name="Frolova A."/>
            <person name="Merkel A."/>
            <person name="Slobodkin A."/>
        </authorList>
    </citation>
    <scope>NUCLEOTIDE SEQUENCE</scope>
    <source>
        <strain evidence="5">T05b</strain>
    </source>
</reference>
<dbReference type="SMART" id="SM00382">
    <property type="entry name" value="AAA"/>
    <property type="match status" value="1"/>
</dbReference>
<dbReference type="SUPFAM" id="SSF52540">
    <property type="entry name" value="P-loop containing nucleoside triphosphate hydrolases"/>
    <property type="match status" value="1"/>
</dbReference>
<dbReference type="InterPro" id="IPR037257">
    <property type="entry name" value="T2SS_E_N_sf"/>
</dbReference>